<gene>
    <name evidence="2" type="ORF">BPOR_0283g00060</name>
</gene>
<feature type="compositionally biased region" description="Polar residues" evidence="1">
    <location>
        <begin position="1"/>
        <end position="18"/>
    </location>
</feature>
<keyword evidence="3" id="KW-1185">Reference proteome</keyword>
<organism evidence="2 3">
    <name type="scientific">Botrytis porri</name>
    <dbReference type="NCBI Taxonomy" id="87229"/>
    <lineage>
        <taxon>Eukaryota</taxon>
        <taxon>Fungi</taxon>
        <taxon>Dikarya</taxon>
        <taxon>Ascomycota</taxon>
        <taxon>Pezizomycotina</taxon>
        <taxon>Leotiomycetes</taxon>
        <taxon>Helotiales</taxon>
        <taxon>Sclerotiniaceae</taxon>
        <taxon>Botrytis</taxon>
    </lineage>
</organism>
<comment type="caution">
    <text evidence="2">The sequence shown here is derived from an EMBL/GenBank/DDBJ whole genome shotgun (WGS) entry which is preliminary data.</text>
</comment>
<dbReference type="EMBL" id="PQXO01000282">
    <property type="protein sequence ID" value="TGO86697.1"/>
    <property type="molecule type" value="Genomic_DNA"/>
</dbReference>
<proteinExistence type="predicted"/>
<evidence type="ECO:0000256" key="1">
    <source>
        <dbReference type="SAM" id="MobiDB-lite"/>
    </source>
</evidence>
<sequence length="268" mass="30544">MFQQIVLRTNKKPGSQHGNLEKPSLSDQPPCNTDLGDDMISIQVGEGSRATEFMVPKGPSCRRVPFFNAMFNQGWLESATQSCTLPDDDPEAFSILMHWVFDVPHEAPVTFTLSGFQKHPETYINLAILAGKYLIDDLPDLIEARLIQKDLTRLNDPCYELPKSSWYRLAWELLPIVPILRKYYSTQKASHQFVYINENGRRCLRAGETPVKHSESSESSDTWKTGTRLAMKFRTSLGDIRTCVTIWTIFPVQQPCQMKDSYDFFGAP</sequence>
<accession>A0A4Z1KKV2</accession>
<dbReference type="CDD" id="cd18186">
    <property type="entry name" value="BTB_POZ_ZBTB_KLHL-like"/>
    <property type="match status" value="1"/>
</dbReference>
<feature type="region of interest" description="Disordered" evidence="1">
    <location>
        <begin position="1"/>
        <end position="32"/>
    </location>
</feature>
<name>A0A4Z1KKV2_9HELO</name>
<dbReference type="SUPFAM" id="SSF54695">
    <property type="entry name" value="POZ domain"/>
    <property type="match status" value="1"/>
</dbReference>
<reference evidence="2 3" key="1">
    <citation type="submission" date="2017-12" db="EMBL/GenBank/DDBJ databases">
        <title>Comparative genomics of Botrytis spp.</title>
        <authorList>
            <person name="Valero-Jimenez C.A."/>
            <person name="Tapia P."/>
            <person name="Veloso J."/>
            <person name="Silva-Moreno E."/>
            <person name="Staats M."/>
            <person name="Valdes J.H."/>
            <person name="Van Kan J.A.L."/>
        </authorList>
    </citation>
    <scope>NUCLEOTIDE SEQUENCE [LARGE SCALE GENOMIC DNA]</scope>
    <source>
        <strain evidence="2 3">MUCL3349</strain>
    </source>
</reference>
<evidence type="ECO:0000313" key="2">
    <source>
        <dbReference type="EMBL" id="TGO86697.1"/>
    </source>
</evidence>
<dbReference type="InterPro" id="IPR011333">
    <property type="entry name" value="SKP1/BTB/POZ_sf"/>
</dbReference>
<dbReference type="Gene3D" id="3.30.710.10">
    <property type="entry name" value="Potassium Channel Kv1.1, Chain A"/>
    <property type="match status" value="1"/>
</dbReference>
<evidence type="ECO:0008006" key="4">
    <source>
        <dbReference type="Google" id="ProtNLM"/>
    </source>
</evidence>
<dbReference type="Proteomes" id="UP000297280">
    <property type="component" value="Unassembled WGS sequence"/>
</dbReference>
<dbReference type="PANTHER" id="PTHR47843">
    <property type="entry name" value="BTB DOMAIN-CONTAINING PROTEIN-RELATED"/>
    <property type="match status" value="1"/>
</dbReference>
<dbReference type="AlphaFoldDB" id="A0A4Z1KKV2"/>
<protein>
    <recommendedName>
        <fullName evidence="4">BTB domain-containing protein</fullName>
    </recommendedName>
</protein>
<evidence type="ECO:0000313" key="3">
    <source>
        <dbReference type="Proteomes" id="UP000297280"/>
    </source>
</evidence>